<protein>
    <recommendedName>
        <fullName evidence="7">WAT1-related protein</fullName>
    </recommendedName>
</protein>
<keyword evidence="1 4" id="KW-0812">Transmembrane</keyword>
<dbReference type="EMBL" id="CACVBM020001156">
    <property type="protein sequence ID" value="CAA7035346.1"/>
    <property type="molecule type" value="Genomic_DNA"/>
</dbReference>
<keyword evidence="2 4" id="KW-1133">Transmembrane helix</keyword>
<dbReference type="OrthoDB" id="1728340at2759"/>
<feature type="transmembrane region" description="Helical" evidence="4">
    <location>
        <begin position="27"/>
        <end position="48"/>
    </location>
</feature>
<dbReference type="InterPro" id="IPR030184">
    <property type="entry name" value="WAT1-related"/>
</dbReference>
<reference evidence="5" key="1">
    <citation type="submission" date="2020-01" db="EMBL/GenBank/DDBJ databases">
        <authorList>
            <person name="Mishra B."/>
        </authorList>
    </citation>
    <scope>NUCLEOTIDE SEQUENCE [LARGE SCALE GENOMIC DNA]</scope>
</reference>
<keyword evidence="3 4" id="KW-0472">Membrane</keyword>
<evidence type="ECO:0000313" key="6">
    <source>
        <dbReference type="Proteomes" id="UP000467841"/>
    </source>
</evidence>
<dbReference type="PANTHER" id="PTHR31218">
    <property type="entry name" value="WAT1-RELATED PROTEIN"/>
    <property type="match status" value="1"/>
</dbReference>
<gene>
    <name evidence="5" type="ORF">MERR_LOCUS22581</name>
</gene>
<evidence type="ECO:0000256" key="4">
    <source>
        <dbReference type="SAM" id="Phobius"/>
    </source>
</evidence>
<evidence type="ECO:0000256" key="1">
    <source>
        <dbReference type="ARBA" id="ARBA00022692"/>
    </source>
</evidence>
<comment type="caution">
    <text evidence="5">The sequence shown here is derived from an EMBL/GenBank/DDBJ whole genome shotgun (WGS) entry which is preliminary data.</text>
</comment>
<evidence type="ECO:0000256" key="3">
    <source>
        <dbReference type="ARBA" id="ARBA00023136"/>
    </source>
</evidence>
<dbReference type="GO" id="GO:0016020">
    <property type="term" value="C:membrane"/>
    <property type="evidence" value="ECO:0007669"/>
    <property type="project" value="InterPro"/>
</dbReference>
<proteinExistence type="predicted"/>
<feature type="transmembrane region" description="Helical" evidence="4">
    <location>
        <begin position="60"/>
        <end position="85"/>
    </location>
</feature>
<dbReference type="GO" id="GO:0022857">
    <property type="term" value="F:transmembrane transporter activity"/>
    <property type="evidence" value="ECO:0007669"/>
    <property type="project" value="InterPro"/>
</dbReference>
<dbReference type="AlphaFoldDB" id="A0A6D2J8J4"/>
<organism evidence="5 6">
    <name type="scientific">Microthlaspi erraticum</name>
    <dbReference type="NCBI Taxonomy" id="1685480"/>
    <lineage>
        <taxon>Eukaryota</taxon>
        <taxon>Viridiplantae</taxon>
        <taxon>Streptophyta</taxon>
        <taxon>Embryophyta</taxon>
        <taxon>Tracheophyta</taxon>
        <taxon>Spermatophyta</taxon>
        <taxon>Magnoliopsida</taxon>
        <taxon>eudicotyledons</taxon>
        <taxon>Gunneridae</taxon>
        <taxon>Pentapetalae</taxon>
        <taxon>rosids</taxon>
        <taxon>malvids</taxon>
        <taxon>Brassicales</taxon>
        <taxon>Brassicaceae</taxon>
        <taxon>Coluteocarpeae</taxon>
        <taxon>Microthlaspi</taxon>
    </lineage>
</organism>
<name>A0A6D2J8J4_9BRAS</name>
<evidence type="ECO:0000256" key="2">
    <source>
        <dbReference type="ARBA" id="ARBA00022989"/>
    </source>
</evidence>
<accession>A0A6D2J8J4</accession>
<dbReference type="Proteomes" id="UP000467841">
    <property type="component" value="Unassembled WGS sequence"/>
</dbReference>
<keyword evidence="6" id="KW-1185">Reference proteome</keyword>
<evidence type="ECO:0000313" key="5">
    <source>
        <dbReference type="EMBL" id="CAA7035346.1"/>
    </source>
</evidence>
<evidence type="ECO:0008006" key="7">
    <source>
        <dbReference type="Google" id="ProtNLM"/>
    </source>
</evidence>
<sequence>MLVSSCLSWSFNMMILAKVVVSYPAKLSLTALICIMKTIGSIVTAVIWERNTPRAWKICPGVAMLASLYGGCFSAMTVYLGGWIIKKKGPGFVSVFKPVNLIPTRANLL</sequence>